<evidence type="ECO:0000313" key="3">
    <source>
        <dbReference type="Proteomes" id="UP000198816"/>
    </source>
</evidence>
<accession>A0A1H2WL55</accession>
<dbReference type="EMBL" id="FNNZ01000009">
    <property type="protein sequence ID" value="SDW81295.1"/>
    <property type="molecule type" value="Genomic_DNA"/>
</dbReference>
<protein>
    <submittedName>
        <fullName evidence="2">Uncharacterized conserved protein</fullName>
    </submittedName>
</protein>
<name>A0A1H2WL55_THIRO</name>
<dbReference type="Pfam" id="PF10006">
    <property type="entry name" value="DUF2249"/>
    <property type="match status" value="1"/>
</dbReference>
<evidence type="ECO:0000259" key="1">
    <source>
        <dbReference type="Pfam" id="PF10006"/>
    </source>
</evidence>
<feature type="domain" description="DUF2249" evidence="1">
    <location>
        <begin position="4"/>
        <end position="68"/>
    </location>
</feature>
<reference evidence="3" key="1">
    <citation type="submission" date="2016-10" db="EMBL/GenBank/DDBJ databases">
        <authorList>
            <person name="Varghese N."/>
            <person name="Submissions S."/>
        </authorList>
    </citation>
    <scope>NUCLEOTIDE SEQUENCE [LARGE SCALE GENOMIC DNA]</scope>
    <source>
        <strain evidence="3">DSM 217</strain>
    </source>
</reference>
<dbReference type="AlphaFoldDB" id="A0A1H2WL55"/>
<dbReference type="Proteomes" id="UP000198816">
    <property type="component" value="Unassembled WGS sequence"/>
</dbReference>
<dbReference type="InterPro" id="IPR018720">
    <property type="entry name" value="DUF2249"/>
</dbReference>
<dbReference type="OrthoDB" id="5958858at2"/>
<proteinExistence type="predicted"/>
<evidence type="ECO:0000313" key="2">
    <source>
        <dbReference type="EMBL" id="SDW81295.1"/>
    </source>
</evidence>
<dbReference type="RefSeq" id="WP_093031446.1">
    <property type="nucleotide sequence ID" value="NZ_FNNZ01000009.1"/>
</dbReference>
<keyword evidence="3" id="KW-1185">Reference proteome</keyword>
<sequence>MDRTLDVSDLPAPEPMERILDALADLPPDDRLCVLHRREPYPLYDMLRRMGYRWEISSEDDRYRILISPVPKHQRPVSRLRQQGASRF</sequence>
<dbReference type="SUPFAM" id="SSF64307">
    <property type="entry name" value="SirA-like"/>
    <property type="match status" value="1"/>
</dbReference>
<dbReference type="Gene3D" id="3.30.110.40">
    <property type="entry name" value="TusA-like domain"/>
    <property type="match status" value="1"/>
</dbReference>
<dbReference type="InterPro" id="IPR036868">
    <property type="entry name" value="TusA-like_sf"/>
</dbReference>
<gene>
    <name evidence="2" type="ORF">SAMN05421783_10912</name>
</gene>
<dbReference type="STRING" id="1058.SAMN05421783_10912"/>
<organism evidence="2 3">
    <name type="scientific">Thiocapsa roseopersicina</name>
    <dbReference type="NCBI Taxonomy" id="1058"/>
    <lineage>
        <taxon>Bacteria</taxon>
        <taxon>Pseudomonadati</taxon>
        <taxon>Pseudomonadota</taxon>
        <taxon>Gammaproteobacteria</taxon>
        <taxon>Chromatiales</taxon>
        <taxon>Chromatiaceae</taxon>
        <taxon>Thiocapsa</taxon>
    </lineage>
</organism>